<keyword evidence="1" id="KW-0812">Transmembrane</keyword>
<dbReference type="Proteomes" id="UP001596137">
    <property type="component" value="Unassembled WGS sequence"/>
</dbReference>
<name>A0ABW1N7T9_9ACTN</name>
<evidence type="ECO:0000256" key="1">
    <source>
        <dbReference type="SAM" id="Phobius"/>
    </source>
</evidence>
<feature type="transmembrane region" description="Helical" evidence="1">
    <location>
        <begin position="90"/>
        <end position="107"/>
    </location>
</feature>
<reference evidence="3" key="1">
    <citation type="journal article" date="2019" name="Int. J. Syst. Evol. Microbiol.">
        <title>The Global Catalogue of Microorganisms (GCM) 10K type strain sequencing project: providing services to taxonomists for standard genome sequencing and annotation.</title>
        <authorList>
            <consortium name="The Broad Institute Genomics Platform"/>
            <consortium name="The Broad Institute Genome Sequencing Center for Infectious Disease"/>
            <person name="Wu L."/>
            <person name="Ma J."/>
        </authorList>
    </citation>
    <scope>NUCLEOTIDE SEQUENCE [LARGE SCALE GENOMIC DNA]</scope>
    <source>
        <strain evidence="3">JCM 30346</strain>
    </source>
</reference>
<feature type="transmembrane region" description="Helical" evidence="1">
    <location>
        <begin position="65"/>
        <end position="84"/>
    </location>
</feature>
<keyword evidence="1" id="KW-0472">Membrane</keyword>
<evidence type="ECO:0000313" key="3">
    <source>
        <dbReference type="Proteomes" id="UP001596137"/>
    </source>
</evidence>
<dbReference type="RefSeq" id="WP_380745879.1">
    <property type="nucleotide sequence ID" value="NZ_JBHSRF010000001.1"/>
</dbReference>
<evidence type="ECO:0000313" key="2">
    <source>
        <dbReference type="EMBL" id="MFC6079636.1"/>
    </source>
</evidence>
<keyword evidence="3" id="KW-1185">Reference proteome</keyword>
<comment type="caution">
    <text evidence="2">The sequence shown here is derived from an EMBL/GenBank/DDBJ whole genome shotgun (WGS) entry which is preliminary data.</text>
</comment>
<proteinExistence type="predicted"/>
<protein>
    <recommendedName>
        <fullName evidence="4">Cytochrome b561 domain-containing protein</fullName>
    </recommendedName>
</protein>
<dbReference type="EMBL" id="JBHSRF010000001">
    <property type="protein sequence ID" value="MFC6079636.1"/>
    <property type="molecule type" value="Genomic_DNA"/>
</dbReference>
<sequence>MYLRVAIILQTLAVSSAPVTAGLLLSAPAGRPLHSVSAYAVFTTAVLHVITAILIWHPGGGSPRSLLYATAFLALTLTQIALGIAHMKALHVPLGVLLFGMSLVQLIQLPVRFPRQPSATTIR</sequence>
<evidence type="ECO:0008006" key="4">
    <source>
        <dbReference type="Google" id="ProtNLM"/>
    </source>
</evidence>
<gene>
    <name evidence="2" type="ORF">ACFP1K_00570</name>
</gene>
<accession>A0ABW1N7T9</accession>
<keyword evidence="1" id="KW-1133">Transmembrane helix</keyword>
<feature type="transmembrane region" description="Helical" evidence="1">
    <location>
        <begin position="36"/>
        <end position="56"/>
    </location>
</feature>
<organism evidence="2 3">
    <name type="scientific">Sphaerisporangium aureirubrum</name>
    <dbReference type="NCBI Taxonomy" id="1544736"/>
    <lineage>
        <taxon>Bacteria</taxon>
        <taxon>Bacillati</taxon>
        <taxon>Actinomycetota</taxon>
        <taxon>Actinomycetes</taxon>
        <taxon>Streptosporangiales</taxon>
        <taxon>Streptosporangiaceae</taxon>
        <taxon>Sphaerisporangium</taxon>
    </lineage>
</organism>